<keyword evidence="1" id="KW-0472">Membrane</keyword>
<proteinExistence type="predicted"/>
<evidence type="ECO:0000313" key="2">
    <source>
        <dbReference type="EMBL" id="SFR68065.1"/>
    </source>
</evidence>
<dbReference type="STRING" id="37658.SAMN05661086_00921"/>
<feature type="transmembrane region" description="Helical" evidence="1">
    <location>
        <begin position="12"/>
        <end position="32"/>
    </location>
</feature>
<evidence type="ECO:0000256" key="1">
    <source>
        <dbReference type="SAM" id="Phobius"/>
    </source>
</evidence>
<keyword evidence="1" id="KW-0812">Transmembrane</keyword>
<dbReference type="EMBL" id="FOYZ01000003">
    <property type="protein sequence ID" value="SFR68065.1"/>
    <property type="molecule type" value="Genomic_DNA"/>
</dbReference>
<keyword evidence="1" id="KW-1133">Transmembrane helix</keyword>
<dbReference type="Proteomes" id="UP000199659">
    <property type="component" value="Unassembled WGS sequence"/>
</dbReference>
<name>A0A1I6IMV5_9FIRM</name>
<dbReference type="AlphaFoldDB" id="A0A1I6IMV5"/>
<evidence type="ECO:0000313" key="3">
    <source>
        <dbReference type="Proteomes" id="UP000199659"/>
    </source>
</evidence>
<accession>A0A1I6IMV5</accession>
<reference evidence="2 3" key="1">
    <citation type="submission" date="2016-10" db="EMBL/GenBank/DDBJ databases">
        <authorList>
            <person name="de Groot N.N."/>
        </authorList>
    </citation>
    <scope>NUCLEOTIDE SEQUENCE [LARGE SCALE GENOMIC DNA]</scope>
    <source>
        <strain evidence="2 3">743A</strain>
    </source>
</reference>
<keyword evidence="3" id="KW-1185">Reference proteome</keyword>
<organism evidence="2 3">
    <name type="scientific">Anaeromicropila populeti</name>
    <dbReference type="NCBI Taxonomy" id="37658"/>
    <lineage>
        <taxon>Bacteria</taxon>
        <taxon>Bacillati</taxon>
        <taxon>Bacillota</taxon>
        <taxon>Clostridia</taxon>
        <taxon>Lachnospirales</taxon>
        <taxon>Lachnospiraceae</taxon>
        <taxon>Anaeromicropila</taxon>
    </lineage>
</organism>
<sequence>MSTLIFLNKFLILYLLTLFSICFILFSLNHIIGQIDTITSSHTSKVISKLAKKLAGSYGAITVALYKQLLKDYSATLKTYLKKLNSASRNSSKITVYTKYKLTDYGLSSGYKWVAQGKPTFSFS</sequence>
<protein>
    <submittedName>
        <fullName evidence="2">Uncharacterized protein</fullName>
    </submittedName>
</protein>
<gene>
    <name evidence="2" type="ORF">SAMN05661086_00921</name>
</gene>